<feature type="transmembrane region" description="Helical" evidence="1">
    <location>
        <begin position="7"/>
        <end position="28"/>
    </location>
</feature>
<feature type="transmembrane region" description="Helical" evidence="1">
    <location>
        <begin position="111"/>
        <end position="131"/>
    </location>
</feature>
<evidence type="ECO:0000256" key="1">
    <source>
        <dbReference type="SAM" id="Phobius"/>
    </source>
</evidence>
<keyword evidence="1" id="KW-0812">Transmembrane</keyword>
<keyword evidence="1" id="KW-0472">Membrane</keyword>
<protein>
    <submittedName>
        <fullName evidence="2">Uncharacterized protein</fullName>
    </submittedName>
</protein>
<name>A0A1B2DG96_9BACL</name>
<organism evidence="2">
    <name type="scientific">Paenibacillus sp. BIHB 4019</name>
    <dbReference type="NCBI Taxonomy" id="1870819"/>
    <lineage>
        <taxon>Bacteria</taxon>
        <taxon>Bacillati</taxon>
        <taxon>Bacillota</taxon>
        <taxon>Bacilli</taxon>
        <taxon>Bacillales</taxon>
        <taxon>Paenibacillaceae</taxon>
        <taxon>Paenibacillus</taxon>
    </lineage>
</organism>
<sequence>MKRAGMYSLVVIFSYLIGVLFYKVAYSVLSISERSEYDLLYTGINLFFIFCVVPAYFLIVLILKSVNIQSTAVYALLLTIFGFIPSTLVPFMGGFGFIFLTPSYYISEMAMLLYAFFTGTAVSFSLGVKILRHYPALLK</sequence>
<keyword evidence="1" id="KW-1133">Transmembrane helix</keyword>
<evidence type="ECO:0000313" key="2">
    <source>
        <dbReference type="EMBL" id="ANY66738.1"/>
    </source>
</evidence>
<proteinExistence type="predicted"/>
<feature type="transmembrane region" description="Helical" evidence="1">
    <location>
        <begin position="40"/>
        <end position="63"/>
    </location>
</feature>
<reference evidence="2" key="1">
    <citation type="submission" date="2016-08" db="EMBL/GenBank/DDBJ databases">
        <title>Complete Genome Seqeunce of Paenibacillus sp. BIHB 4019 from tea rhizoplane.</title>
        <authorList>
            <person name="Thakur R."/>
            <person name="Swarnkar M.K."/>
            <person name="Gulati A."/>
        </authorList>
    </citation>
    <scope>NUCLEOTIDE SEQUENCE [LARGE SCALE GENOMIC DNA]</scope>
    <source>
        <strain evidence="2">BIHB4019</strain>
    </source>
</reference>
<dbReference type="EMBL" id="CP016808">
    <property type="protein sequence ID" value="ANY66738.1"/>
    <property type="molecule type" value="Genomic_DNA"/>
</dbReference>
<feature type="transmembrane region" description="Helical" evidence="1">
    <location>
        <begin position="75"/>
        <end position="99"/>
    </location>
</feature>
<dbReference type="AlphaFoldDB" id="A0A1B2DG96"/>
<dbReference type="RefSeq" id="WP_099518019.1">
    <property type="nucleotide sequence ID" value="NZ_CP016808.1"/>
</dbReference>
<gene>
    <name evidence="2" type="ORF">BBD42_09880</name>
</gene>
<accession>A0A1B2DG96</accession>